<dbReference type="Gene3D" id="3.30.9.10">
    <property type="entry name" value="D-Amino Acid Oxidase, subunit A, domain 2"/>
    <property type="match status" value="1"/>
</dbReference>
<dbReference type="InterPro" id="IPR006076">
    <property type="entry name" value="FAD-dep_OxRdtase"/>
</dbReference>
<organism evidence="3">
    <name type="scientific">Caldilinea aerophila</name>
    <dbReference type="NCBI Taxonomy" id="133453"/>
    <lineage>
        <taxon>Bacteria</taxon>
        <taxon>Bacillati</taxon>
        <taxon>Chloroflexota</taxon>
        <taxon>Caldilineae</taxon>
        <taxon>Caldilineales</taxon>
        <taxon>Caldilineaceae</taxon>
        <taxon>Caldilinea</taxon>
    </lineage>
</organism>
<name>A0A7C1FV11_9CHLR</name>
<dbReference type="SUPFAM" id="SSF54373">
    <property type="entry name" value="FAD-linked reductases, C-terminal domain"/>
    <property type="match status" value="1"/>
</dbReference>
<dbReference type="SUPFAM" id="SSF51905">
    <property type="entry name" value="FAD/NAD(P)-binding domain"/>
    <property type="match status" value="1"/>
</dbReference>
<dbReference type="InterPro" id="IPR036188">
    <property type="entry name" value="FAD/NAD-bd_sf"/>
</dbReference>
<dbReference type="Gene3D" id="3.50.50.60">
    <property type="entry name" value="FAD/NAD(P)-binding domain"/>
    <property type="match status" value="1"/>
</dbReference>
<proteinExistence type="predicted"/>
<dbReference type="PANTHER" id="PTHR42720:SF1">
    <property type="entry name" value="GLYCEROL 3-PHOSPHATE OXIDASE"/>
    <property type="match status" value="1"/>
</dbReference>
<dbReference type="Pfam" id="PF04324">
    <property type="entry name" value="Fer2_BFD"/>
    <property type="match status" value="1"/>
</dbReference>
<comment type="caution">
    <text evidence="3">The sequence shown here is derived from an EMBL/GenBank/DDBJ whole genome shotgun (WGS) entry which is preliminary data.</text>
</comment>
<dbReference type="Gene3D" id="1.10.10.1100">
    <property type="entry name" value="BFD-like [2Fe-2S]-binding domain"/>
    <property type="match status" value="1"/>
</dbReference>
<protein>
    <submittedName>
        <fullName evidence="3">FAD/NAD(P)-binding oxidoreductase</fullName>
    </submittedName>
</protein>
<dbReference type="Pfam" id="PF01266">
    <property type="entry name" value="DAO"/>
    <property type="match status" value="1"/>
</dbReference>
<evidence type="ECO:0000259" key="2">
    <source>
        <dbReference type="Pfam" id="PF04324"/>
    </source>
</evidence>
<dbReference type="EMBL" id="DSMG01000119">
    <property type="protein sequence ID" value="HDX32191.1"/>
    <property type="molecule type" value="Genomic_DNA"/>
</dbReference>
<dbReference type="PANTHER" id="PTHR42720">
    <property type="entry name" value="GLYCEROL-3-PHOSPHATE DEHYDROGENASE"/>
    <property type="match status" value="1"/>
</dbReference>
<feature type="domain" description="BFD-like [2Fe-2S]-binding" evidence="2">
    <location>
        <begin position="398"/>
        <end position="449"/>
    </location>
</feature>
<dbReference type="InterPro" id="IPR052745">
    <property type="entry name" value="G3P_Oxidase/Oxidoreductase"/>
</dbReference>
<gene>
    <name evidence="3" type="ORF">ENQ20_12015</name>
</gene>
<dbReference type="PROSITE" id="PS51257">
    <property type="entry name" value="PROKAR_LIPOPROTEIN"/>
    <property type="match status" value="1"/>
</dbReference>
<reference evidence="3" key="1">
    <citation type="journal article" date="2020" name="mSystems">
        <title>Genome- and Community-Level Interaction Insights into Carbon Utilization and Element Cycling Functions of Hydrothermarchaeota in Hydrothermal Sediment.</title>
        <authorList>
            <person name="Zhou Z."/>
            <person name="Liu Y."/>
            <person name="Xu W."/>
            <person name="Pan J."/>
            <person name="Luo Z.H."/>
            <person name="Li M."/>
        </authorList>
    </citation>
    <scope>NUCLEOTIDE SEQUENCE [LARGE SCALE GENOMIC DNA]</scope>
    <source>
        <strain evidence="3">SpSt-289</strain>
    </source>
</reference>
<dbReference type="InterPro" id="IPR041854">
    <property type="entry name" value="BFD-like_2Fe2S-bd_dom_sf"/>
</dbReference>
<dbReference type="AlphaFoldDB" id="A0A7C1FV11"/>
<dbReference type="CDD" id="cd19946">
    <property type="entry name" value="GlpA-like_Fer2_BFD-like"/>
    <property type="match status" value="1"/>
</dbReference>
<evidence type="ECO:0000259" key="1">
    <source>
        <dbReference type="Pfam" id="PF01266"/>
    </source>
</evidence>
<evidence type="ECO:0000313" key="3">
    <source>
        <dbReference type="EMBL" id="HDX32191.1"/>
    </source>
</evidence>
<feature type="domain" description="FAD dependent oxidoreductase" evidence="1">
    <location>
        <begin position="4"/>
        <end position="352"/>
    </location>
</feature>
<dbReference type="InterPro" id="IPR007419">
    <property type="entry name" value="BFD-like_2Fe2S-bd_dom"/>
</dbReference>
<accession>A0A7C1FV11</accession>
<sequence>MRFDVLIIGGGIVGCAIARELSRYRLKVALCEKEVEVGFGTTKANSGIIHGGHHAAPETLKGRLEWEGNQLWDELAADLGFSFARIGELTVALHEEQLPVLDRLLHHAAVKRVPGVERWEPARIRAEEPALSHDILAAVHAPTTGVVNPYEACYALAENAVQNGVTLLTGLPVRRLRQNGELWEVVTSGACLESRFVINAAGLYADVIAAMAGVQSFTIRPRKGEEYLLDKRLRGLVKRVIFPCPSPVSKGILIIPTYDGTIMVGPTAEDVHDRTNLATSARGAQLVFEAARQLAPGIHEKDVIAQFAGLRAAVEGEDFIIGPTAKRGFINVAGIQSPGLTAAPAIARMVVEILKDEHLKLEPRDDFVAKRPASIRFAALSTQEQIALALRDPRYRRIVCRCEIVTEGEVLDAIERGASTLDGVKFRTRAGMGRCQGGFCTLRCMELLAKARKLPLTEITKRGPGSWLVCARPEEESTGAV</sequence>